<dbReference type="EMBL" id="PKPP01000287">
    <property type="protein sequence ID" value="PWA94746.1"/>
    <property type="molecule type" value="Genomic_DNA"/>
</dbReference>
<feature type="domain" description="RRM" evidence="6">
    <location>
        <begin position="15"/>
        <end position="92"/>
    </location>
</feature>
<dbReference type="SMART" id="SM00360">
    <property type="entry name" value="RRM"/>
    <property type="match status" value="1"/>
</dbReference>
<protein>
    <recommendedName>
        <fullName evidence="6">RRM domain-containing protein</fullName>
    </recommendedName>
</protein>
<dbReference type="InterPro" id="IPR012677">
    <property type="entry name" value="Nucleotide-bd_a/b_plait_sf"/>
</dbReference>
<dbReference type="PANTHER" id="PTHR23147">
    <property type="entry name" value="SERINE/ARGININE RICH SPLICING FACTOR"/>
    <property type="match status" value="1"/>
</dbReference>
<proteinExistence type="predicted"/>
<dbReference type="InterPro" id="IPR035979">
    <property type="entry name" value="RBD_domain_sf"/>
</dbReference>
<dbReference type="InterPro" id="IPR000504">
    <property type="entry name" value="RRM_dom"/>
</dbReference>
<dbReference type="CDD" id="cd00590">
    <property type="entry name" value="RRM_SF"/>
    <property type="match status" value="1"/>
</dbReference>
<name>A0A2U1Q9R2_ARTAN</name>
<evidence type="ECO:0000256" key="4">
    <source>
        <dbReference type="PROSITE-ProRule" id="PRU00176"/>
    </source>
</evidence>
<dbReference type="GO" id="GO:0008380">
    <property type="term" value="P:RNA splicing"/>
    <property type="evidence" value="ECO:0007669"/>
    <property type="project" value="UniProtKB-KW"/>
</dbReference>
<evidence type="ECO:0000313" key="8">
    <source>
        <dbReference type="Proteomes" id="UP000245207"/>
    </source>
</evidence>
<keyword evidence="4" id="KW-0694">RNA-binding</keyword>
<feature type="region of interest" description="Disordered" evidence="5">
    <location>
        <begin position="404"/>
        <end position="423"/>
    </location>
</feature>
<dbReference type="SUPFAM" id="SSF54928">
    <property type="entry name" value="RNA-binding domain, RBD"/>
    <property type="match status" value="1"/>
</dbReference>
<dbReference type="Pfam" id="PF00076">
    <property type="entry name" value="RRM_1"/>
    <property type="match status" value="1"/>
</dbReference>
<keyword evidence="1" id="KW-0507">mRNA processing</keyword>
<sequence length="513" mass="57676">MVMRSKEDDVLKISTSIFVTNFPENARAKDLWNACKQYGYVVDAFIPVKRNKAGKRFGFVRFIKFFDVERLVSNLCTVWMGNHHLQANVARFHRSAGSSKGIHFNRGGESSVKSPVDNNNNGKRVDTNSYAYVVKGNTSEKDHSDSNPVLVLDDTCINKQEYSLGLAGKVKEFSVLSNLKVVLGSEGFKDIELRYLGGLWVMIGFNSEDTKAKFLSCVGAVSWFSQINQASTDFVLDERIMWVDIEGVPLKIWSDNTFKKIAAKWGSMIYMENADTGFLHSKRLCILTSVTLNIFESFKIIYKGKGFWVRAKEVTGWVPDFDDQCEENSDSEDSVDDQSVGVIKEKFDDSELEMQGENDVSIVPDTMLEKEDVQNVADEGICDSNDKNSYDPFDLYPLLNRKKDTETTNNTDSLKFPPGFTPSEDIEDGQIRDEMRKDESNVLGGEIHVSGIPNSGPKKGDASDDDSGLGYYLRMKVDMTTIVVEDAFAIVLYIWESPTSMYGVRLRDVGVME</sequence>
<dbReference type="Gene3D" id="3.30.70.330">
    <property type="match status" value="1"/>
</dbReference>
<evidence type="ECO:0000256" key="3">
    <source>
        <dbReference type="ARBA" id="ARBA00023187"/>
    </source>
</evidence>
<accession>A0A2U1Q9R2</accession>
<gene>
    <name evidence="7" type="ORF">CTI12_AA055830</name>
</gene>
<evidence type="ECO:0000256" key="5">
    <source>
        <dbReference type="SAM" id="MobiDB-lite"/>
    </source>
</evidence>
<dbReference type="AlphaFoldDB" id="A0A2U1Q9R2"/>
<dbReference type="GO" id="GO:0003723">
    <property type="term" value="F:RNA binding"/>
    <property type="evidence" value="ECO:0007669"/>
    <property type="project" value="UniProtKB-UniRule"/>
</dbReference>
<keyword evidence="8" id="KW-1185">Reference proteome</keyword>
<dbReference type="GO" id="GO:0005681">
    <property type="term" value="C:spliceosomal complex"/>
    <property type="evidence" value="ECO:0007669"/>
    <property type="project" value="UniProtKB-KW"/>
</dbReference>
<keyword evidence="3" id="KW-0508">mRNA splicing</keyword>
<organism evidence="7 8">
    <name type="scientific">Artemisia annua</name>
    <name type="common">Sweet wormwood</name>
    <dbReference type="NCBI Taxonomy" id="35608"/>
    <lineage>
        <taxon>Eukaryota</taxon>
        <taxon>Viridiplantae</taxon>
        <taxon>Streptophyta</taxon>
        <taxon>Embryophyta</taxon>
        <taxon>Tracheophyta</taxon>
        <taxon>Spermatophyta</taxon>
        <taxon>Magnoliopsida</taxon>
        <taxon>eudicotyledons</taxon>
        <taxon>Gunneridae</taxon>
        <taxon>Pentapetalae</taxon>
        <taxon>asterids</taxon>
        <taxon>campanulids</taxon>
        <taxon>Asterales</taxon>
        <taxon>Asteraceae</taxon>
        <taxon>Asteroideae</taxon>
        <taxon>Anthemideae</taxon>
        <taxon>Artemisiinae</taxon>
        <taxon>Artemisia</taxon>
    </lineage>
</organism>
<dbReference type="OrthoDB" id="1436406at2759"/>
<evidence type="ECO:0000259" key="6">
    <source>
        <dbReference type="PROSITE" id="PS50102"/>
    </source>
</evidence>
<dbReference type="GO" id="GO:0006397">
    <property type="term" value="P:mRNA processing"/>
    <property type="evidence" value="ECO:0007669"/>
    <property type="project" value="UniProtKB-KW"/>
</dbReference>
<evidence type="ECO:0000256" key="1">
    <source>
        <dbReference type="ARBA" id="ARBA00022664"/>
    </source>
</evidence>
<evidence type="ECO:0000256" key="2">
    <source>
        <dbReference type="ARBA" id="ARBA00022728"/>
    </source>
</evidence>
<comment type="caution">
    <text evidence="7">The sequence shown here is derived from an EMBL/GenBank/DDBJ whole genome shotgun (WGS) entry which is preliminary data.</text>
</comment>
<dbReference type="PROSITE" id="PS50102">
    <property type="entry name" value="RRM"/>
    <property type="match status" value="1"/>
</dbReference>
<reference evidence="7 8" key="1">
    <citation type="journal article" date="2018" name="Mol. Plant">
        <title>The genome of Artemisia annua provides insight into the evolution of Asteraceae family and artemisinin biosynthesis.</title>
        <authorList>
            <person name="Shen Q."/>
            <person name="Zhang L."/>
            <person name="Liao Z."/>
            <person name="Wang S."/>
            <person name="Yan T."/>
            <person name="Shi P."/>
            <person name="Liu M."/>
            <person name="Fu X."/>
            <person name="Pan Q."/>
            <person name="Wang Y."/>
            <person name="Lv Z."/>
            <person name="Lu X."/>
            <person name="Zhang F."/>
            <person name="Jiang W."/>
            <person name="Ma Y."/>
            <person name="Chen M."/>
            <person name="Hao X."/>
            <person name="Li L."/>
            <person name="Tang Y."/>
            <person name="Lv G."/>
            <person name="Zhou Y."/>
            <person name="Sun X."/>
            <person name="Brodelius P.E."/>
            <person name="Rose J.K.C."/>
            <person name="Tang K."/>
        </authorList>
    </citation>
    <scope>NUCLEOTIDE SEQUENCE [LARGE SCALE GENOMIC DNA]</scope>
    <source>
        <strain evidence="8">cv. Huhao1</strain>
        <tissue evidence="7">Leaf</tissue>
    </source>
</reference>
<dbReference type="Proteomes" id="UP000245207">
    <property type="component" value="Unassembled WGS sequence"/>
</dbReference>
<keyword evidence="2" id="KW-0747">Spliceosome</keyword>
<evidence type="ECO:0000313" key="7">
    <source>
        <dbReference type="EMBL" id="PWA94746.1"/>
    </source>
</evidence>
<dbReference type="InterPro" id="IPR050907">
    <property type="entry name" value="SRSF"/>
</dbReference>